<dbReference type="Proteomes" id="UP000477911">
    <property type="component" value="Unassembled WGS sequence"/>
</dbReference>
<evidence type="ECO:0000313" key="2">
    <source>
        <dbReference type="EMBL" id="MXN21233.1"/>
    </source>
</evidence>
<name>A0A6L7GER0_9RHOB</name>
<keyword evidence="3" id="KW-1185">Reference proteome</keyword>
<dbReference type="SUPFAM" id="SSF54427">
    <property type="entry name" value="NTF2-like"/>
    <property type="match status" value="1"/>
</dbReference>
<reference evidence="2 3" key="1">
    <citation type="submission" date="2019-12" db="EMBL/GenBank/DDBJ databases">
        <authorList>
            <person name="Li M."/>
        </authorList>
    </citation>
    <scope>NUCLEOTIDE SEQUENCE [LARGE SCALE GENOMIC DNA]</scope>
    <source>
        <strain evidence="2 3">GBMRC 2024</strain>
    </source>
</reference>
<dbReference type="AlphaFoldDB" id="A0A6L7GER0"/>
<dbReference type="Gene3D" id="3.10.450.50">
    <property type="match status" value="1"/>
</dbReference>
<dbReference type="RefSeq" id="WP_160897340.1">
    <property type="nucleotide sequence ID" value="NZ_WUMU01000065.1"/>
</dbReference>
<gene>
    <name evidence="2" type="ORF">GR170_25775</name>
</gene>
<evidence type="ECO:0000313" key="3">
    <source>
        <dbReference type="Proteomes" id="UP000477911"/>
    </source>
</evidence>
<dbReference type="InterPro" id="IPR027843">
    <property type="entry name" value="DUF4440"/>
</dbReference>
<protein>
    <submittedName>
        <fullName evidence="2">DUF4440 domain-containing protein</fullName>
    </submittedName>
</protein>
<dbReference type="EMBL" id="WUMU01000065">
    <property type="protein sequence ID" value="MXN21233.1"/>
    <property type="molecule type" value="Genomic_DNA"/>
</dbReference>
<evidence type="ECO:0000259" key="1">
    <source>
        <dbReference type="Pfam" id="PF14534"/>
    </source>
</evidence>
<accession>A0A6L7GER0</accession>
<feature type="domain" description="DUF4440" evidence="1">
    <location>
        <begin position="2"/>
        <end position="103"/>
    </location>
</feature>
<proteinExistence type="predicted"/>
<organism evidence="2 3">
    <name type="scientific">Pseudooceanicola albus</name>
    <dbReference type="NCBI Taxonomy" id="2692189"/>
    <lineage>
        <taxon>Bacteria</taxon>
        <taxon>Pseudomonadati</taxon>
        <taxon>Pseudomonadota</taxon>
        <taxon>Alphaproteobacteria</taxon>
        <taxon>Rhodobacterales</taxon>
        <taxon>Paracoccaceae</taxon>
        <taxon>Pseudooceanicola</taxon>
    </lineage>
</organism>
<comment type="caution">
    <text evidence="2">The sequence shown here is derived from an EMBL/GenBank/DDBJ whole genome shotgun (WGS) entry which is preliminary data.</text>
</comment>
<dbReference type="InterPro" id="IPR032710">
    <property type="entry name" value="NTF2-like_dom_sf"/>
</dbReference>
<sequence length="111" mass="12839">MALEETLWRAETRFDPVLMDQTFSSDFVEFGRSGRRYERAEMLFDPDQNAEIRASLPLPDYSVQLVSGDVALATYTSEVRYGDEVEVGRRSSLWVKEGGRWRLRFHQGTPC</sequence>
<dbReference type="Pfam" id="PF14534">
    <property type="entry name" value="DUF4440"/>
    <property type="match status" value="1"/>
</dbReference>